<feature type="compositionally biased region" description="Basic and acidic residues" evidence="5">
    <location>
        <begin position="169"/>
        <end position="181"/>
    </location>
</feature>
<feature type="domain" description="PPIase cyclophilin-type" evidence="6">
    <location>
        <begin position="11"/>
        <end position="170"/>
    </location>
</feature>
<dbReference type="Gene3D" id="2.40.100.10">
    <property type="entry name" value="Cyclophilin-like"/>
    <property type="match status" value="1"/>
</dbReference>
<reference evidence="7" key="1">
    <citation type="journal article" date="2020" name="Stud. Mycol.">
        <title>101 Dothideomycetes genomes: a test case for predicting lifestyles and emergence of pathogens.</title>
        <authorList>
            <person name="Haridas S."/>
            <person name="Albert R."/>
            <person name="Binder M."/>
            <person name="Bloem J."/>
            <person name="Labutti K."/>
            <person name="Salamov A."/>
            <person name="Andreopoulos B."/>
            <person name="Baker S."/>
            <person name="Barry K."/>
            <person name="Bills G."/>
            <person name="Bluhm B."/>
            <person name="Cannon C."/>
            <person name="Castanera R."/>
            <person name="Culley D."/>
            <person name="Daum C."/>
            <person name="Ezra D."/>
            <person name="Gonzalez J."/>
            <person name="Henrissat B."/>
            <person name="Kuo A."/>
            <person name="Liang C."/>
            <person name="Lipzen A."/>
            <person name="Lutzoni F."/>
            <person name="Magnuson J."/>
            <person name="Mondo S."/>
            <person name="Nolan M."/>
            <person name="Ohm R."/>
            <person name="Pangilinan J."/>
            <person name="Park H.-J."/>
            <person name="Ramirez L."/>
            <person name="Alfaro M."/>
            <person name="Sun H."/>
            <person name="Tritt A."/>
            <person name="Yoshinaga Y."/>
            <person name="Zwiers L.-H."/>
            <person name="Turgeon B."/>
            <person name="Goodwin S."/>
            <person name="Spatafora J."/>
            <person name="Crous P."/>
            <person name="Grigoriev I."/>
        </authorList>
    </citation>
    <scope>NUCLEOTIDE SEQUENCE</scope>
    <source>
        <strain evidence="7">CBS 121739</strain>
    </source>
</reference>
<proteinExistence type="predicted"/>
<dbReference type="GO" id="GO:0003755">
    <property type="term" value="F:peptidyl-prolyl cis-trans isomerase activity"/>
    <property type="evidence" value="ECO:0007669"/>
    <property type="project" value="UniProtKB-KW"/>
</dbReference>
<accession>A0A6A6WLH0</accession>
<feature type="compositionally biased region" description="Basic residues" evidence="5">
    <location>
        <begin position="211"/>
        <end position="226"/>
    </location>
</feature>
<dbReference type="GeneID" id="54483327"/>
<dbReference type="InterPro" id="IPR002130">
    <property type="entry name" value="Cyclophilin-type_PPIase_dom"/>
</dbReference>
<feature type="compositionally biased region" description="Gly residues" evidence="5">
    <location>
        <begin position="354"/>
        <end position="371"/>
    </location>
</feature>
<dbReference type="PANTHER" id="PTHR11071">
    <property type="entry name" value="PEPTIDYL-PROLYL CIS-TRANS ISOMERASE"/>
    <property type="match status" value="1"/>
</dbReference>
<protein>
    <recommendedName>
        <fullName evidence="2">peptidylprolyl isomerase</fullName>
        <ecNumber evidence="2">5.2.1.8</ecNumber>
    </recommendedName>
</protein>
<dbReference type="GO" id="GO:0006457">
    <property type="term" value="P:protein folding"/>
    <property type="evidence" value="ECO:0007669"/>
    <property type="project" value="InterPro"/>
</dbReference>
<evidence type="ECO:0000256" key="2">
    <source>
        <dbReference type="ARBA" id="ARBA00013194"/>
    </source>
</evidence>
<feature type="compositionally biased region" description="Basic and acidic residues" evidence="5">
    <location>
        <begin position="306"/>
        <end position="353"/>
    </location>
</feature>
<dbReference type="SUPFAM" id="SSF50891">
    <property type="entry name" value="Cyclophilin-like"/>
    <property type="match status" value="1"/>
</dbReference>
<evidence type="ECO:0000313" key="8">
    <source>
        <dbReference type="Proteomes" id="UP000799437"/>
    </source>
</evidence>
<dbReference type="EMBL" id="ML996565">
    <property type="protein sequence ID" value="KAF2763031.1"/>
    <property type="molecule type" value="Genomic_DNA"/>
</dbReference>
<evidence type="ECO:0000256" key="5">
    <source>
        <dbReference type="SAM" id="MobiDB-lite"/>
    </source>
</evidence>
<sequence length="400" mass="45132">MATTASRSRVFLDVSLGPEPIGRIVIELFNDKTPKTCENFRTICTGTKPPLTYKASPFHRVIDEFMIQGGDITKGDGTGGESMYGGEFEDENIGWRDLDAANLVCMANRGKDTNSSQFFITLVPCPHLNAKHTVFGHVVSGQQTIDQISKVNVDDNDKPYTPVLISHCGELERRKKQDPRPTEQPSHTTEERGREKRRRTSSPSRSPSPSRAHKSHHHHRKHRHTSSRSITPPAKHAKDRRRSDATIDHNLRGRPRERSADRSRSPARDGTSPVQRHQRKRSPSPSRPRSPSAEHRRQRSLPNQYNRHDRQSNYDRHGRGRDEGRYRRRDEDMPRQEERRWGSGRNRFADPGDGRLGGGGGGGGGSGGGGGYDDRRDTADGDGIVYKGRGSMKYREKGRW</sequence>
<dbReference type="PANTHER" id="PTHR11071:SF561">
    <property type="entry name" value="PEPTIDYL-PROLYL CIS-TRANS ISOMERASE D-RELATED"/>
    <property type="match status" value="1"/>
</dbReference>
<gene>
    <name evidence="7" type="ORF">EJ05DRAFT_447487</name>
</gene>
<dbReference type="Pfam" id="PF00160">
    <property type="entry name" value="Pro_isomerase"/>
    <property type="match status" value="1"/>
</dbReference>
<feature type="compositionally biased region" description="Low complexity" evidence="5">
    <location>
        <begin position="201"/>
        <end position="210"/>
    </location>
</feature>
<dbReference type="Proteomes" id="UP000799437">
    <property type="component" value="Unassembled WGS sequence"/>
</dbReference>
<feature type="region of interest" description="Disordered" evidence="5">
    <location>
        <begin position="152"/>
        <end position="400"/>
    </location>
</feature>
<evidence type="ECO:0000313" key="7">
    <source>
        <dbReference type="EMBL" id="KAF2763031.1"/>
    </source>
</evidence>
<dbReference type="PRINTS" id="PR00153">
    <property type="entry name" value="CSAPPISMRASE"/>
</dbReference>
<dbReference type="GO" id="GO:0005829">
    <property type="term" value="C:cytosol"/>
    <property type="evidence" value="ECO:0007669"/>
    <property type="project" value="TreeGrafter"/>
</dbReference>
<name>A0A6A6WLH0_9PEZI</name>
<dbReference type="RefSeq" id="XP_033605482.1">
    <property type="nucleotide sequence ID" value="XM_033742273.1"/>
</dbReference>
<keyword evidence="3" id="KW-0697">Rotamase</keyword>
<dbReference type="InterPro" id="IPR029000">
    <property type="entry name" value="Cyclophilin-like_dom_sf"/>
</dbReference>
<dbReference type="FunFam" id="2.40.100.10:FF:000025">
    <property type="entry name" value="Peptidyl-prolyl cis-trans isomerase CYP19-2"/>
    <property type="match status" value="1"/>
</dbReference>
<dbReference type="GO" id="GO:0016018">
    <property type="term" value="F:cyclosporin A binding"/>
    <property type="evidence" value="ECO:0007669"/>
    <property type="project" value="TreeGrafter"/>
</dbReference>
<evidence type="ECO:0000256" key="4">
    <source>
        <dbReference type="ARBA" id="ARBA00023235"/>
    </source>
</evidence>
<dbReference type="PROSITE" id="PS50072">
    <property type="entry name" value="CSA_PPIASE_2"/>
    <property type="match status" value="1"/>
</dbReference>
<keyword evidence="8" id="KW-1185">Reference proteome</keyword>
<evidence type="ECO:0000256" key="3">
    <source>
        <dbReference type="ARBA" id="ARBA00023110"/>
    </source>
</evidence>
<evidence type="ECO:0000259" key="6">
    <source>
        <dbReference type="PROSITE" id="PS50072"/>
    </source>
</evidence>
<dbReference type="OrthoDB" id="407558at2759"/>
<comment type="catalytic activity">
    <reaction evidence="1">
        <text>[protein]-peptidylproline (omega=180) = [protein]-peptidylproline (omega=0)</text>
        <dbReference type="Rhea" id="RHEA:16237"/>
        <dbReference type="Rhea" id="RHEA-COMP:10747"/>
        <dbReference type="Rhea" id="RHEA-COMP:10748"/>
        <dbReference type="ChEBI" id="CHEBI:83833"/>
        <dbReference type="ChEBI" id="CHEBI:83834"/>
        <dbReference type="EC" id="5.2.1.8"/>
    </reaction>
</comment>
<dbReference type="InterPro" id="IPR020892">
    <property type="entry name" value="Cyclophilin-type_PPIase_CS"/>
</dbReference>
<keyword evidence="4" id="KW-0413">Isomerase</keyword>
<dbReference type="AlphaFoldDB" id="A0A6A6WLH0"/>
<feature type="compositionally biased region" description="Basic and acidic residues" evidence="5">
    <location>
        <begin position="241"/>
        <end position="267"/>
    </location>
</feature>
<evidence type="ECO:0000256" key="1">
    <source>
        <dbReference type="ARBA" id="ARBA00000971"/>
    </source>
</evidence>
<dbReference type="PROSITE" id="PS00170">
    <property type="entry name" value="CSA_PPIASE_1"/>
    <property type="match status" value="1"/>
</dbReference>
<dbReference type="EC" id="5.2.1.8" evidence="2"/>
<organism evidence="7 8">
    <name type="scientific">Pseudovirgaria hyperparasitica</name>
    <dbReference type="NCBI Taxonomy" id="470096"/>
    <lineage>
        <taxon>Eukaryota</taxon>
        <taxon>Fungi</taxon>
        <taxon>Dikarya</taxon>
        <taxon>Ascomycota</taxon>
        <taxon>Pezizomycotina</taxon>
        <taxon>Dothideomycetes</taxon>
        <taxon>Dothideomycetes incertae sedis</taxon>
        <taxon>Acrospermales</taxon>
        <taxon>Acrospermaceae</taxon>
        <taxon>Pseudovirgaria</taxon>
    </lineage>
</organism>